<feature type="non-terminal residue" evidence="1">
    <location>
        <position position="1"/>
    </location>
</feature>
<dbReference type="Proteomes" id="UP000800038">
    <property type="component" value="Unassembled WGS sequence"/>
</dbReference>
<dbReference type="OrthoDB" id="3598277at2759"/>
<accession>A0A6A5S4W7</accession>
<gene>
    <name evidence="1" type="ORF">EJ02DRAFT_490286</name>
</gene>
<dbReference type="PANTHER" id="PTHR33481:SF1">
    <property type="entry name" value="ENDONUCLEASE_EXONUCLEASE_PHOSPHATASE DOMAIN-CONTAINING PROTEIN-RELATED"/>
    <property type="match status" value="1"/>
</dbReference>
<name>A0A6A5S4W7_9PLEO</name>
<proteinExistence type="predicted"/>
<dbReference type="EMBL" id="ML976421">
    <property type="protein sequence ID" value="KAF1934640.1"/>
    <property type="molecule type" value="Genomic_DNA"/>
</dbReference>
<dbReference type="PANTHER" id="PTHR33481">
    <property type="entry name" value="REVERSE TRANSCRIPTASE"/>
    <property type="match status" value="1"/>
</dbReference>
<dbReference type="AlphaFoldDB" id="A0A6A5S4W7"/>
<reference evidence="1" key="1">
    <citation type="journal article" date="2020" name="Stud. Mycol.">
        <title>101 Dothideomycetes genomes: a test case for predicting lifestyles and emergence of pathogens.</title>
        <authorList>
            <person name="Haridas S."/>
            <person name="Albert R."/>
            <person name="Binder M."/>
            <person name="Bloem J."/>
            <person name="Labutti K."/>
            <person name="Salamov A."/>
            <person name="Andreopoulos B."/>
            <person name="Baker S."/>
            <person name="Barry K."/>
            <person name="Bills G."/>
            <person name="Bluhm B."/>
            <person name="Cannon C."/>
            <person name="Castanera R."/>
            <person name="Culley D."/>
            <person name="Daum C."/>
            <person name="Ezra D."/>
            <person name="Gonzalez J."/>
            <person name="Henrissat B."/>
            <person name="Kuo A."/>
            <person name="Liang C."/>
            <person name="Lipzen A."/>
            <person name="Lutzoni F."/>
            <person name="Magnuson J."/>
            <person name="Mondo S."/>
            <person name="Nolan M."/>
            <person name="Ohm R."/>
            <person name="Pangilinan J."/>
            <person name="Park H.-J."/>
            <person name="Ramirez L."/>
            <person name="Alfaro M."/>
            <person name="Sun H."/>
            <person name="Tritt A."/>
            <person name="Yoshinaga Y."/>
            <person name="Zwiers L.-H."/>
            <person name="Turgeon B."/>
            <person name="Goodwin S."/>
            <person name="Spatafora J."/>
            <person name="Crous P."/>
            <person name="Grigoriev I."/>
        </authorList>
    </citation>
    <scope>NUCLEOTIDE SEQUENCE</scope>
    <source>
        <strain evidence="1">CBS 161.51</strain>
    </source>
</reference>
<sequence length="124" mass="13718">LFGLGTPCAIQFDSAKTELIHFTTGRQAISAVLTLQVLPGPGPLHTLPDQTTVTPKKVVKWLGFHFDNALSFKEHVAIRSSQARSAFYRMCRLANSERGHSPYAIRQLYMACVTSVADYGCQVY</sequence>
<evidence type="ECO:0000313" key="2">
    <source>
        <dbReference type="Proteomes" id="UP000800038"/>
    </source>
</evidence>
<protein>
    <submittedName>
        <fullName evidence="1">Uncharacterized protein</fullName>
    </submittedName>
</protein>
<organism evidence="1 2">
    <name type="scientific">Clathrospora elynae</name>
    <dbReference type="NCBI Taxonomy" id="706981"/>
    <lineage>
        <taxon>Eukaryota</taxon>
        <taxon>Fungi</taxon>
        <taxon>Dikarya</taxon>
        <taxon>Ascomycota</taxon>
        <taxon>Pezizomycotina</taxon>
        <taxon>Dothideomycetes</taxon>
        <taxon>Pleosporomycetidae</taxon>
        <taxon>Pleosporales</taxon>
        <taxon>Diademaceae</taxon>
        <taxon>Clathrospora</taxon>
    </lineage>
</organism>
<evidence type="ECO:0000313" key="1">
    <source>
        <dbReference type="EMBL" id="KAF1934640.1"/>
    </source>
</evidence>
<keyword evidence="2" id="KW-1185">Reference proteome</keyword>